<protein>
    <submittedName>
        <fullName evidence="1">36333_t:CDS:1</fullName>
    </submittedName>
</protein>
<accession>A0ACA9RNL6</accession>
<name>A0ACA9RNL6_9GLOM</name>
<dbReference type="EMBL" id="CAJVQC010060366">
    <property type="protein sequence ID" value="CAG8800687.1"/>
    <property type="molecule type" value="Genomic_DNA"/>
</dbReference>
<dbReference type="Proteomes" id="UP000789920">
    <property type="component" value="Unassembled WGS sequence"/>
</dbReference>
<keyword evidence="2" id="KW-1185">Reference proteome</keyword>
<feature type="non-terminal residue" evidence="1">
    <location>
        <position position="208"/>
    </location>
</feature>
<sequence length="208" mass="24021">MATGKGSGSKLNRLQFKQKLVTSSAKPITTQELLKRLKNLFGEISKTDQEEIETESLKTVTRELIHNTLLSHKDKGVKAYVACCISDLLRLYAPDAPYTDKELRIIFEFFVRQFQNVADTNGTYFDLYFHLLENLARVKIVLLILDLQNHEELLCDLFKIIFDIVRPDMSNTVRLHMADILEQLINESHSLPQDVIDIILAQFLQKRK</sequence>
<reference evidence="1" key="1">
    <citation type="submission" date="2021-06" db="EMBL/GenBank/DDBJ databases">
        <authorList>
            <person name="Kallberg Y."/>
            <person name="Tangrot J."/>
            <person name="Rosling A."/>
        </authorList>
    </citation>
    <scope>NUCLEOTIDE SEQUENCE</scope>
    <source>
        <strain evidence="1">MA461A</strain>
    </source>
</reference>
<evidence type="ECO:0000313" key="2">
    <source>
        <dbReference type="Proteomes" id="UP000789920"/>
    </source>
</evidence>
<organism evidence="1 2">
    <name type="scientific">Racocetra persica</name>
    <dbReference type="NCBI Taxonomy" id="160502"/>
    <lineage>
        <taxon>Eukaryota</taxon>
        <taxon>Fungi</taxon>
        <taxon>Fungi incertae sedis</taxon>
        <taxon>Mucoromycota</taxon>
        <taxon>Glomeromycotina</taxon>
        <taxon>Glomeromycetes</taxon>
        <taxon>Diversisporales</taxon>
        <taxon>Gigasporaceae</taxon>
        <taxon>Racocetra</taxon>
    </lineage>
</organism>
<proteinExistence type="predicted"/>
<comment type="caution">
    <text evidence="1">The sequence shown here is derived from an EMBL/GenBank/DDBJ whole genome shotgun (WGS) entry which is preliminary data.</text>
</comment>
<gene>
    <name evidence="1" type="ORF">RPERSI_LOCUS20974</name>
</gene>
<evidence type="ECO:0000313" key="1">
    <source>
        <dbReference type="EMBL" id="CAG8800687.1"/>
    </source>
</evidence>